<organism evidence="1 2">
    <name type="scientific">Croceimicrobium hydrocarbonivorans</name>
    <dbReference type="NCBI Taxonomy" id="2761580"/>
    <lineage>
        <taxon>Bacteria</taxon>
        <taxon>Pseudomonadati</taxon>
        <taxon>Bacteroidota</taxon>
        <taxon>Flavobacteriia</taxon>
        <taxon>Flavobacteriales</taxon>
        <taxon>Owenweeksiaceae</taxon>
        <taxon>Croceimicrobium</taxon>
    </lineage>
</organism>
<protein>
    <submittedName>
        <fullName evidence="1">Uncharacterized protein</fullName>
    </submittedName>
</protein>
<dbReference type="RefSeq" id="WP_210759664.1">
    <property type="nucleotide sequence ID" value="NZ_CP060139.1"/>
</dbReference>
<dbReference type="Proteomes" id="UP000516305">
    <property type="component" value="Chromosome"/>
</dbReference>
<dbReference type="AlphaFoldDB" id="A0A7H0VHE0"/>
<proteinExistence type="predicted"/>
<gene>
    <name evidence="1" type="ORF">H4K34_04685</name>
</gene>
<accession>A0A7H0VHE0</accession>
<name>A0A7H0VHE0_9FLAO</name>
<evidence type="ECO:0000313" key="1">
    <source>
        <dbReference type="EMBL" id="QNR25138.1"/>
    </source>
</evidence>
<reference evidence="1 2" key="1">
    <citation type="submission" date="2020-08" db="EMBL/GenBank/DDBJ databases">
        <title>Croceimicrobium hydrocarbonivorans gen. nov., sp. nov., a novel marine bacterium isolated from a bacterial consortium that degrades polyethylene terephthalate.</title>
        <authorList>
            <person name="Liu R."/>
        </authorList>
    </citation>
    <scope>NUCLEOTIDE SEQUENCE [LARGE SCALE GENOMIC DNA]</scope>
    <source>
        <strain evidence="1 2">A20-9</strain>
    </source>
</reference>
<evidence type="ECO:0000313" key="2">
    <source>
        <dbReference type="Proteomes" id="UP000516305"/>
    </source>
</evidence>
<dbReference type="EMBL" id="CP060139">
    <property type="protein sequence ID" value="QNR25138.1"/>
    <property type="molecule type" value="Genomic_DNA"/>
</dbReference>
<keyword evidence="2" id="KW-1185">Reference proteome</keyword>
<dbReference type="KEGG" id="chyd:H4K34_04685"/>
<sequence length="188" mass="22840">MNSLIVQNPYAMLSWYIKHCQIVKAHLKMKKPRGLKKYYQRLETENDLKKLTWFDLEDPNAWFDYWHLHFDWNGLGNNSFKKRKPHLDKLFRHFQLLEEETKKLKKDFQLFAVLQDYKSEYDALYFHTRNPNKDNFPIKYNSLKQESTFTNQDLDAYLKKLTDYEKFYGSAEENYCVLFKKGLGIEPN</sequence>